<dbReference type="EMBL" id="MOOE01000002">
    <property type="protein sequence ID" value="KAK1537200.1"/>
    <property type="molecule type" value="Genomic_DNA"/>
</dbReference>
<keyword evidence="3" id="KW-1185">Reference proteome</keyword>
<evidence type="ECO:0000313" key="2">
    <source>
        <dbReference type="EMBL" id="KAK1537200.1"/>
    </source>
</evidence>
<comment type="caution">
    <text evidence="2">The sequence shown here is derived from an EMBL/GenBank/DDBJ whole genome shotgun (WGS) entry which is preliminary data.</text>
</comment>
<dbReference type="RefSeq" id="XP_060319359.1">
    <property type="nucleotide sequence ID" value="XM_060450709.1"/>
</dbReference>
<organism evidence="2 3">
    <name type="scientific">Colletotrichum costaricense</name>
    <dbReference type="NCBI Taxonomy" id="1209916"/>
    <lineage>
        <taxon>Eukaryota</taxon>
        <taxon>Fungi</taxon>
        <taxon>Dikarya</taxon>
        <taxon>Ascomycota</taxon>
        <taxon>Pezizomycotina</taxon>
        <taxon>Sordariomycetes</taxon>
        <taxon>Hypocreomycetidae</taxon>
        <taxon>Glomerellales</taxon>
        <taxon>Glomerellaceae</taxon>
        <taxon>Colletotrichum</taxon>
        <taxon>Colletotrichum acutatum species complex</taxon>
    </lineage>
</organism>
<feature type="region of interest" description="Disordered" evidence="1">
    <location>
        <begin position="1"/>
        <end position="35"/>
    </location>
</feature>
<accession>A0AAI9Z7K4</accession>
<dbReference type="GeneID" id="85334256"/>
<dbReference type="Proteomes" id="UP001240678">
    <property type="component" value="Unassembled WGS sequence"/>
</dbReference>
<feature type="region of interest" description="Disordered" evidence="1">
    <location>
        <begin position="181"/>
        <end position="232"/>
    </location>
</feature>
<protein>
    <submittedName>
        <fullName evidence="2">Uncharacterized protein</fullName>
    </submittedName>
</protein>
<dbReference type="AlphaFoldDB" id="A0AAI9Z7K4"/>
<reference evidence="2 3" key="1">
    <citation type="submission" date="2016-10" db="EMBL/GenBank/DDBJ databases">
        <title>The genome sequence of Colletotrichum fioriniae PJ7.</title>
        <authorList>
            <person name="Baroncelli R."/>
        </authorList>
    </citation>
    <scope>NUCLEOTIDE SEQUENCE [LARGE SCALE GENOMIC DNA]</scope>
    <source>
        <strain evidence="2 3">IMI 309622</strain>
    </source>
</reference>
<name>A0AAI9Z7K4_9PEZI</name>
<gene>
    <name evidence="2" type="ORF">CCOS01_02520</name>
</gene>
<proteinExistence type="predicted"/>
<feature type="region of interest" description="Disordered" evidence="1">
    <location>
        <begin position="107"/>
        <end position="131"/>
    </location>
</feature>
<feature type="compositionally biased region" description="Basic and acidic residues" evidence="1">
    <location>
        <begin position="206"/>
        <end position="219"/>
    </location>
</feature>
<evidence type="ECO:0000313" key="3">
    <source>
        <dbReference type="Proteomes" id="UP001240678"/>
    </source>
</evidence>
<sequence length="232" mass="25132">MNDRGEAATGQEERNKWEWKQTKAGAERKAEKDKEKQVVFQSSHFSGIRTDTPYTVRHSATTILAHPSGSGPALDAKKAVEGSLRRMQNGDFCTSNGMLLRIGSGSGRMSGKVGPRHLTPSNASRPGLLSRLDTRHSSQIRGLEAGPDFCAAMVDGGYAAAPVSTIIINYAFPTSTWFAKSGEKNKTNRRRQGGTPDPRPPPRSSLTRERAQGLDDPAKGNRLLDGATKEND</sequence>
<evidence type="ECO:0000256" key="1">
    <source>
        <dbReference type="SAM" id="MobiDB-lite"/>
    </source>
</evidence>